<accession>F2IHN0</accession>
<keyword evidence="5" id="KW-1185">Reference proteome</keyword>
<dbReference type="EMBL" id="CP002542">
    <property type="protein sequence ID" value="AEA44808.1"/>
    <property type="molecule type" value="Genomic_DNA"/>
</dbReference>
<dbReference type="InterPro" id="IPR026444">
    <property type="entry name" value="Secre_tail"/>
</dbReference>
<dbReference type="STRING" id="755732.Fluta_2829"/>
<feature type="signal peptide" evidence="2">
    <location>
        <begin position="1"/>
        <end position="20"/>
    </location>
</feature>
<dbReference type="AlphaFoldDB" id="F2IHN0"/>
<evidence type="ECO:0000313" key="5">
    <source>
        <dbReference type="Proteomes" id="UP000007463"/>
    </source>
</evidence>
<name>F2IHN0_FLUTR</name>
<dbReference type="HOGENOM" id="CLU_490841_0_0_10"/>
<keyword evidence="1 2" id="KW-0732">Signal</keyword>
<evidence type="ECO:0000256" key="1">
    <source>
        <dbReference type="ARBA" id="ARBA00022729"/>
    </source>
</evidence>
<feature type="chain" id="PRO_5003283718" evidence="2">
    <location>
        <begin position="21"/>
        <end position="557"/>
    </location>
</feature>
<sequence length="557" mass="59792" precursor="true">MKKVIVLGLILLGNLSNINAQILMTDLRPGLDGSEPVFDNAFQRNNELYFIANPDGITSRLYKTDGTSGNTVVLEGGSNMYVTMLLGFLGNNLLYVAGDIYNGESLGIYKTNGSIGAGELVLSFNQPGSFLVTYPMTITMNNVLYFYGSDDVAGFELWRTDGTTAGTYLVKDINPGTETSLLFSVTKQYFAELNGFIYFGAADPVNGAELWKSDGTEAGTNMVANIDTSEAIVAQYGSNPAYFCTYNNAVYFSAHRPVDGRELWKTDGTEAGTVLVKDLAAGSGSPSNMIEYNGLLYFTAFYPNENYTLYKSNGTNAGTVAVKPAGSGGPVISPDDPFVIFKGKLFFAANDGLNGQGFPSIWYSDGTAAGTSSLPAAPAPYTSHPLNLLATTNYLYYTANVDANNTNYGVYRTTGLNNQNVLLTSATFDANAFQPLHLVNSCLLVRGDNNGATGEEIYTVCNQNTQPVGLEESFLVDLTAFPNPAADQLTIESSSDLNEVNDLKLQSLSGKSVNLEYAVSNDGTILITGLSEFNSGVYFLTITTKNGANRQLKLMIE</sequence>
<feature type="domain" description="Secretion system C-terminal sorting" evidence="3">
    <location>
        <begin position="481"/>
        <end position="554"/>
    </location>
</feature>
<reference evidence="4 5" key="1">
    <citation type="journal article" date="2011" name="Stand. Genomic Sci.">
        <title>Complete genome sequence of the gliding freshwater bacterium Fluviicola taffensis type strain (RW262).</title>
        <authorList>
            <person name="Woyke T."/>
            <person name="Chertkov O."/>
            <person name="Lapidus A."/>
            <person name="Nolan M."/>
            <person name="Lucas S."/>
            <person name="Del Rio T.G."/>
            <person name="Tice H."/>
            <person name="Cheng J.F."/>
            <person name="Tapia R."/>
            <person name="Han C."/>
            <person name="Goodwin L."/>
            <person name="Pitluck S."/>
            <person name="Liolios K."/>
            <person name="Pagani I."/>
            <person name="Ivanova N."/>
            <person name="Huntemann M."/>
            <person name="Mavromatis K."/>
            <person name="Mikhailova N."/>
            <person name="Pati A."/>
            <person name="Chen A."/>
            <person name="Palaniappan K."/>
            <person name="Land M."/>
            <person name="Hauser L."/>
            <person name="Brambilla E.M."/>
            <person name="Rohde M."/>
            <person name="Mwirichia R."/>
            <person name="Sikorski J."/>
            <person name="Tindall B.J."/>
            <person name="Goker M."/>
            <person name="Bristow J."/>
            <person name="Eisen J.A."/>
            <person name="Markowitz V."/>
            <person name="Hugenholtz P."/>
            <person name="Klenk H.P."/>
            <person name="Kyrpides N.C."/>
        </authorList>
    </citation>
    <scope>NUCLEOTIDE SEQUENCE [LARGE SCALE GENOMIC DNA]</scope>
    <source>
        <strain evidence="5">DSM 16823 / RW262 / RW262</strain>
    </source>
</reference>
<proteinExistence type="predicted"/>
<dbReference type="KEGG" id="fte:Fluta_2829"/>
<organism evidence="4 5">
    <name type="scientific">Fluviicola taffensis (strain DSM 16823 / NCIMB 13979 / RW262)</name>
    <dbReference type="NCBI Taxonomy" id="755732"/>
    <lineage>
        <taxon>Bacteria</taxon>
        <taxon>Pseudomonadati</taxon>
        <taxon>Bacteroidota</taxon>
        <taxon>Flavobacteriia</taxon>
        <taxon>Flavobacteriales</taxon>
        <taxon>Crocinitomicaceae</taxon>
        <taxon>Fluviicola</taxon>
    </lineage>
</organism>
<evidence type="ECO:0000256" key="2">
    <source>
        <dbReference type="SAM" id="SignalP"/>
    </source>
</evidence>
<dbReference type="NCBIfam" id="TIGR04183">
    <property type="entry name" value="Por_Secre_tail"/>
    <property type="match status" value="1"/>
</dbReference>
<dbReference type="Pfam" id="PF18962">
    <property type="entry name" value="Por_Secre_tail"/>
    <property type="match status" value="1"/>
</dbReference>
<dbReference type="OrthoDB" id="1489153at2"/>
<dbReference type="eggNOG" id="COG1520">
    <property type="taxonomic scope" value="Bacteria"/>
</dbReference>
<gene>
    <name evidence="4" type="ordered locus">Fluta_2829</name>
</gene>
<dbReference type="SUPFAM" id="SSF63825">
    <property type="entry name" value="YWTD domain"/>
    <property type="match status" value="1"/>
</dbReference>
<dbReference type="Proteomes" id="UP000007463">
    <property type="component" value="Chromosome"/>
</dbReference>
<dbReference type="RefSeq" id="WP_013687577.1">
    <property type="nucleotide sequence ID" value="NC_015321.1"/>
</dbReference>
<protein>
    <submittedName>
        <fullName evidence="4">Hyalin repeat-containing protein</fullName>
    </submittedName>
</protein>
<reference evidence="5" key="2">
    <citation type="submission" date="2011-02" db="EMBL/GenBank/DDBJ databases">
        <title>The complete genome of Fluviicola taffensis DSM 16823.</title>
        <authorList>
            <consortium name="US DOE Joint Genome Institute (JGI-PGF)"/>
            <person name="Lucas S."/>
            <person name="Copeland A."/>
            <person name="Lapidus A."/>
            <person name="Bruce D."/>
            <person name="Goodwin L."/>
            <person name="Pitluck S."/>
            <person name="Kyrpides N."/>
            <person name="Mavromatis K."/>
            <person name="Ivanova N."/>
            <person name="Mikhailova N."/>
            <person name="Pagani I."/>
            <person name="Chertkov O."/>
            <person name="Detter J.C."/>
            <person name="Han C."/>
            <person name="Tapia R."/>
            <person name="Land M."/>
            <person name="Hauser L."/>
            <person name="Markowitz V."/>
            <person name="Cheng J.-F."/>
            <person name="Hugenholtz P."/>
            <person name="Woyke T."/>
            <person name="Wu D."/>
            <person name="Tindall B."/>
            <person name="Pomrenke H.G."/>
            <person name="Brambilla E."/>
            <person name="Klenk H.-P."/>
            <person name="Eisen J.A."/>
        </authorList>
    </citation>
    <scope>NUCLEOTIDE SEQUENCE [LARGE SCALE GENOMIC DNA]</scope>
    <source>
        <strain evidence="5">DSM 16823 / RW262 / RW262</strain>
    </source>
</reference>
<evidence type="ECO:0000259" key="3">
    <source>
        <dbReference type="Pfam" id="PF18962"/>
    </source>
</evidence>
<evidence type="ECO:0000313" key="4">
    <source>
        <dbReference type="EMBL" id="AEA44808.1"/>
    </source>
</evidence>